<protein>
    <submittedName>
        <fullName evidence="2">Sugar kinase of the NBD/HSP70 family, may contain an N-terminal HTH domain</fullName>
    </submittedName>
</protein>
<dbReference type="RefSeq" id="WP_090031123.1">
    <property type="nucleotide sequence ID" value="NZ_BONM01000002.1"/>
</dbReference>
<sequence length="382" mass="39043">MTDWAPLDGSTQAVALEVLLHGPLGRAELSRRTGLSQASLSRLTRPLVDAGLLVEVEPADVPAGRGRPAQPLDVAASAHAFVGVNLTGDDAVAVLTDLRATVLAHRRVPLADHAPDAVLEVVAGLVRELAAEAPGAAPLEGVGVSLGGQTTPDGTVRRAPFLGWRDVPAGPALRSALDRAVTVDNDLVARTEAEHWFGAGREHPHFALLTVGAGVGLGLVVHDRLVQGPDAGLGLVGHHRLALDGPRCSDGHRGCASAFVTQHGVQGAVAAAVGRWVDYDEALDLAVAGHPGARRAVDDAGRALGRLVAAVANVAGTPTVVLGGEGVRLASVASEALASGLAEDRDPEATPVGLVVRPEDRTQWPRGAAVRAIQAFVTGAGR</sequence>
<organism evidence="2 3">
    <name type="scientific">Cellulomonas marina</name>
    <dbReference type="NCBI Taxonomy" id="988821"/>
    <lineage>
        <taxon>Bacteria</taxon>
        <taxon>Bacillati</taxon>
        <taxon>Actinomycetota</taxon>
        <taxon>Actinomycetes</taxon>
        <taxon>Micrococcales</taxon>
        <taxon>Cellulomonadaceae</taxon>
        <taxon>Cellulomonas</taxon>
    </lineage>
</organism>
<dbReference type="Gene3D" id="1.10.10.10">
    <property type="entry name" value="Winged helix-like DNA-binding domain superfamily/Winged helix DNA-binding domain"/>
    <property type="match status" value="1"/>
</dbReference>
<keyword evidence="2" id="KW-0418">Kinase</keyword>
<dbReference type="PANTHER" id="PTHR18964:SF149">
    <property type="entry name" value="BIFUNCTIONAL UDP-N-ACETYLGLUCOSAMINE 2-EPIMERASE_N-ACETYLMANNOSAMINE KINASE"/>
    <property type="match status" value="1"/>
</dbReference>
<gene>
    <name evidence="2" type="ORF">SAMN05421867_103143</name>
</gene>
<evidence type="ECO:0000313" key="3">
    <source>
        <dbReference type="Proteomes" id="UP000199012"/>
    </source>
</evidence>
<accession>A0A1I0WRP2</accession>
<dbReference type="AlphaFoldDB" id="A0A1I0WRP2"/>
<dbReference type="InterPro" id="IPR049874">
    <property type="entry name" value="ROK_cs"/>
</dbReference>
<name>A0A1I0WRP2_9CELL</name>
<evidence type="ECO:0000256" key="1">
    <source>
        <dbReference type="ARBA" id="ARBA00006479"/>
    </source>
</evidence>
<proteinExistence type="inferred from homology"/>
<dbReference type="Proteomes" id="UP000199012">
    <property type="component" value="Unassembled WGS sequence"/>
</dbReference>
<dbReference type="SUPFAM" id="SSF46785">
    <property type="entry name" value="Winged helix' DNA-binding domain"/>
    <property type="match status" value="1"/>
</dbReference>
<reference evidence="3" key="1">
    <citation type="submission" date="2016-10" db="EMBL/GenBank/DDBJ databases">
        <authorList>
            <person name="Varghese N."/>
            <person name="Submissions S."/>
        </authorList>
    </citation>
    <scope>NUCLEOTIDE SEQUENCE [LARGE SCALE GENOMIC DNA]</scope>
    <source>
        <strain evidence="3">CGMCC 4.6945</strain>
    </source>
</reference>
<dbReference type="InterPro" id="IPR043129">
    <property type="entry name" value="ATPase_NBD"/>
</dbReference>
<dbReference type="PROSITE" id="PS01125">
    <property type="entry name" value="ROK"/>
    <property type="match status" value="1"/>
</dbReference>
<dbReference type="Pfam" id="PF00480">
    <property type="entry name" value="ROK"/>
    <property type="match status" value="1"/>
</dbReference>
<keyword evidence="3" id="KW-1185">Reference proteome</keyword>
<dbReference type="SUPFAM" id="SSF53067">
    <property type="entry name" value="Actin-like ATPase domain"/>
    <property type="match status" value="1"/>
</dbReference>
<dbReference type="PANTHER" id="PTHR18964">
    <property type="entry name" value="ROK (REPRESSOR, ORF, KINASE) FAMILY"/>
    <property type="match status" value="1"/>
</dbReference>
<dbReference type="OrthoDB" id="3464494at2"/>
<comment type="similarity">
    <text evidence="1">Belongs to the ROK (NagC/XylR) family.</text>
</comment>
<dbReference type="STRING" id="988821.SAMN05421867_103143"/>
<dbReference type="InterPro" id="IPR000600">
    <property type="entry name" value="ROK"/>
</dbReference>
<dbReference type="CDD" id="cd00090">
    <property type="entry name" value="HTH_ARSR"/>
    <property type="match status" value="1"/>
</dbReference>
<dbReference type="EMBL" id="FOKA01000003">
    <property type="protein sequence ID" value="SFA90656.1"/>
    <property type="molecule type" value="Genomic_DNA"/>
</dbReference>
<keyword evidence="2" id="KW-0808">Transferase</keyword>
<dbReference type="Gene3D" id="3.30.420.40">
    <property type="match status" value="2"/>
</dbReference>
<dbReference type="InterPro" id="IPR036390">
    <property type="entry name" value="WH_DNA-bd_sf"/>
</dbReference>
<dbReference type="InterPro" id="IPR011991">
    <property type="entry name" value="ArsR-like_HTH"/>
</dbReference>
<dbReference type="InterPro" id="IPR036388">
    <property type="entry name" value="WH-like_DNA-bd_sf"/>
</dbReference>
<evidence type="ECO:0000313" key="2">
    <source>
        <dbReference type="EMBL" id="SFA90656.1"/>
    </source>
</evidence>
<dbReference type="GO" id="GO:0016301">
    <property type="term" value="F:kinase activity"/>
    <property type="evidence" value="ECO:0007669"/>
    <property type="project" value="UniProtKB-KW"/>
</dbReference>